<dbReference type="Proteomes" id="UP001050808">
    <property type="component" value="Unassembled WGS sequence"/>
</dbReference>
<reference evidence="2" key="1">
    <citation type="submission" date="2024-05" db="EMBL/GenBank/DDBJ databases">
        <title>Whole genome shotgun sequence of Streptomyces violascens NBRC 12920.</title>
        <authorList>
            <person name="Komaki H."/>
            <person name="Tamura T."/>
        </authorList>
    </citation>
    <scope>NUCLEOTIDE SEQUENCE</scope>
    <source>
        <strain evidence="2">NBRC 12920</strain>
    </source>
</reference>
<evidence type="ECO:0000313" key="2">
    <source>
        <dbReference type="EMBL" id="GHI38774.1"/>
    </source>
</evidence>
<evidence type="ECO:0000256" key="1">
    <source>
        <dbReference type="SAM" id="MobiDB-lite"/>
    </source>
</evidence>
<protein>
    <submittedName>
        <fullName evidence="2">Uncharacterized protein</fullName>
    </submittedName>
</protein>
<evidence type="ECO:0000313" key="3">
    <source>
        <dbReference type="Proteomes" id="UP001050808"/>
    </source>
</evidence>
<proteinExistence type="predicted"/>
<keyword evidence="3" id="KW-1185">Reference proteome</keyword>
<feature type="compositionally biased region" description="Basic and acidic residues" evidence="1">
    <location>
        <begin position="86"/>
        <end position="95"/>
    </location>
</feature>
<sequence>MAEDDHRAVAPGVLEVQLLTVDGCVRHAPSPVGIGNGNGSRSSNRERPSETDSTVPVRSGAGLPVRAHPVVHTRTGIRHQGSDVPLGERGKGEAP</sequence>
<dbReference type="EMBL" id="BNDY01000009">
    <property type="protein sequence ID" value="GHI38774.1"/>
    <property type="molecule type" value="Genomic_DNA"/>
</dbReference>
<organism evidence="2 3">
    <name type="scientific">Streptomyces violascens</name>
    <dbReference type="NCBI Taxonomy" id="67381"/>
    <lineage>
        <taxon>Bacteria</taxon>
        <taxon>Bacillati</taxon>
        <taxon>Actinomycetota</taxon>
        <taxon>Actinomycetes</taxon>
        <taxon>Kitasatosporales</taxon>
        <taxon>Streptomycetaceae</taxon>
        <taxon>Streptomyces</taxon>
    </lineage>
</organism>
<gene>
    <name evidence="2" type="ORF">Sviol_31820</name>
</gene>
<name>A0ABQ3QNE9_9ACTN</name>
<comment type="caution">
    <text evidence="2">The sequence shown here is derived from an EMBL/GenBank/DDBJ whole genome shotgun (WGS) entry which is preliminary data.</text>
</comment>
<accession>A0ABQ3QNE9</accession>
<feature type="region of interest" description="Disordered" evidence="1">
    <location>
        <begin position="26"/>
        <end position="95"/>
    </location>
</feature>